<feature type="compositionally biased region" description="Acidic residues" evidence="1">
    <location>
        <begin position="244"/>
        <end position="259"/>
    </location>
</feature>
<dbReference type="Proteomes" id="UP001321749">
    <property type="component" value="Unassembled WGS sequence"/>
</dbReference>
<evidence type="ECO:0000313" key="3">
    <source>
        <dbReference type="Proteomes" id="UP001321749"/>
    </source>
</evidence>
<keyword evidence="3" id="KW-1185">Reference proteome</keyword>
<name>A0AAV9HLJ5_9PEZI</name>
<comment type="caution">
    <text evidence="2">The sequence shown here is derived from an EMBL/GenBank/DDBJ whole genome shotgun (WGS) entry which is preliminary data.</text>
</comment>
<dbReference type="AlphaFoldDB" id="A0AAV9HLJ5"/>
<protein>
    <submittedName>
        <fullName evidence="2">Uncharacterized protein</fullName>
    </submittedName>
</protein>
<proteinExistence type="predicted"/>
<reference evidence="2" key="2">
    <citation type="submission" date="2023-06" db="EMBL/GenBank/DDBJ databases">
        <authorList>
            <consortium name="Lawrence Berkeley National Laboratory"/>
            <person name="Mondo S.J."/>
            <person name="Hensen N."/>
            <person name="Bonometti L."/>
            <person name="Westerberg I."/>
            <person name="Brannstrom I.O."/>
            <person name="Guillou S."/>
            <person name="Cros-Aarteil S."/>
            <person name="Calhoun S."/>
            <person name="Haridas S."/>
            <person name="Kuo A."/>
            <person name="Pangilinan J."/>
            <person name="Riley R."/>
            <person name="Labutti K."/>
            <person name="Andreopoulos B."/>
            <person name="Lipzen A."/>
            <person name="Chen C."/>
            <person name="Yanf M."/>
            <person name="Daum C."/>
            <person name="Ng V."/>
            <person name="Clum A."/>
            <person name="Steindorff A."/>
            <person name="Ohm R."/>
            <person name="Martin F."/>
            <person name="Silar P."/>
            <person name="Natvig D."/>
            <person name="Lalanne C."/>
            <person name="Gautier V."/>
            <person name="Ament-Velasquez S.L."/>
            <person name="Kruys A."/>
            <person name="Hutchinson M.I."/>
            <person name="Powell A.J."/>
            <person name="Barry K."/>
            <person name="Miller A.N."/>
            <person name="Grigoriev I.V."/>
            <person name="Debuchy R."/>
            <person name="Gladieux P."/>
            <person name="Thoren M.H."/>
            <person name="Johannesson H."/>
        </authorList>
    </citation>
    <scope>NUCLEOTIDE SEQUENCE</scope>
    <source>
        <strain evidence="2">PSN324</strain>
    </source>
</reference>
<sequence length="305" mass="32905">MSQPTFLLAPKLSFKPTDAALQLGNIVSDPLRPHRILTSVDAVAFTDRSRYPPIETSADISRSITRGKGTDVSVAVWARFVEFLTAGVSGNTATHVSATYSADSLVTERFARDPGPEEIAVRVSEPRVRSILRGNYFSRPRPVYMITGRIIAKGLEVSSEAAQMTSASVDAEAEVTGAAGVSLGAQLGGGVNNERRDDWTAGEDRVFAYELLKIEFKGFMKRRISVDEFVPRDALLSHERPRDDDEDEGDDDGADEGDNDSAAILPTDFTTTAVDIKDIGVEPTCVDEVDGVATVILPPGTDEVN</sequence>
<evidence type="ECO:0000256" key="1">
    <source>
        <dbReference type="SAM" id="MobiDB-lite"/>
    </source>
</evidence>
<evidence type="ECO:0000313" key="2">
    <source>
        <dbReference type="EMBL" id="KAK4461487.1"/>
    </source>
</evidence>
<accession>A0AAV9HLJ5</accession>
<dbReference type="EMBL" id="MU864990">
    <property type="protein sequence ID" value="KAK4461487.1"/>
    <property type="molecule type" value="Genomic_DNA"/>
</dbReference>
<reference evidence="2" key="1">
    <citation type="journal article" date="2023" name="Mol. Phylogenet. Evol.">
        <title>Genome-scale phylogeny and comparative genomics of the fungal order Sordariales.</title>
        <authorList>
            <person name="Hensen N."/>
            <person name="Bonometti L."/>
            <person name="Westerberg I."/>
            <person name="Brannstrom I.O."/>
            <person name="Guillou S."/>
            <person name="Cros-Aarteil S."/>
            <person name="Calhoun S."/>
            <person name="Haridas S."/>
            <person name="Kuo A."/>
            <person name="Mondo S."/>
            <person name="Pangilinan J."/>
            <person name="Riley R."/>
            <person name="LaButti K."/>
            <person name="Andreopoulos B."/>
            <person name="Lipzen A."/>
            <person name="Chen C."/>
            <person name="Yan M."/>
            <person name="Daum C."/>
            <person name="Ng V."/>
            <person name="Clum A."/>
            <person name="Steindorff A."/>
            <person name="Ohm R.A."/>
            <person name="Martin F."/>
            <person name="Silar P."/>
            <person name="Natvig D.O."/>
            <person name="Lalanne C."/>
            <person name="Gautier V."/>
            <person name="Ament-Velasquez S.L."/>
            <person name="Kruys A."/>
            <person name="Hutchinson M.I."/>
            <person name="Powell A.J."/>
            <person name="Barry K."/>
            <person name="Miller A.N."/>
            <person name="Grigoriev I.V."/>
            <person name="Debuchy R."/>
            <person name="Gladieux P."/>
            <person name="Hiltunen Thoren M."/>
            <person name="Johannesson H."/>
        </authorList>
    </citation>
    <scope>NUCLEOTIDE SEQUENCE</scope>
    <source>
        <strain evidence="2">PSN324</strain>
    </source>
</reference>
<organism evidence="2 3">
    <name type="scientific">Cladorrhinum samala</name>
    <dbReference type="NCBI Taxonomy" id="585594"/>
    <lineage>
        <taxon>Eukaryota</taxon>
        <taxon>Fungi</taxon>
        <taxon>Dikarya</taxon>
        <taxon>Ascomycota</taxon>
        <taxon>Pezizomycotina</taxon>
        <taxon>Sordariomycetes</taxon>
        <taxon>Sordariomycetidae</taxon>
        <taxon>Sordariales</taxon>
        <taxon>Podosporaceae</taxon>
        <taxon>Cladorrhinum</taxon>
    </lineage>
</organism>
<gene>
    <name evidence="2" type="ORF">QBC42DRAFT_297692</name>
</gene>
<feature type="region of interest" description="Disordered" evidence="1">
    <location>
        <begin position="236"/>
        <end position="267"/>
    </location>
</feature>